<protein>
    <submittedName>
        <fullName evidence="1">Stretch-activated cation channel Mid1</fullName>
    </submittedName>
</protein>
<reference evidence="1" key="1">
    <citation type="submission" date="2021-03" db="EMBL/GenBank/DDBJ databases">
        <title>Evolutionary priming and transition to the ectomycorrhizal habit in an iconic lineage of mushroom-forming fungi: is preadaptation a requirement?</title>
        <authorList>
            <consortium name="DOE Joint Genome Institute"/>
            <person name="Looney B.P."/>
            <person name="Miyauchi S."/>
            <person name="Morin E."/>
            <person name="Drula E."/>
            <person name="Courty P.E."/>
            <person name="Chicoki N."/>
            <person name="Fauchery L."/>
            <person name="Kohler A."/>
            <person name="Kuo A."/>
            <person name="LaButti K."/>
            <person name="Pangilinan J."/>
            <person name="Lipzen A."/>
            <person name="Riley R."/>
            <person name="Andreopoulos W."/>
            <person name="He G."/>
            <person name="Johnson J."/>
            <person name="Barry K.W."/>
            <person name="Grigoriev I.V."/>
            <person name="Nagy L."/>
            <person name="Hibbett D."/>
            <person name="Henrissat B."/>
            <person name="Matheny P.B."/>
            <person name="Labbe J."/>
            <person name="Martin A.F."/>
        </authorList>
    </citation>
    <scope>NUCLEOTIDE SEQUENCE</scope>
    <source>
        <strain evidence="1">BPL698</strain>
    </source>
</reference>
<comment type="caution">
    <text evidence="1">The sequence shown here is derived from an EMBL/GenBank/DDBJ whole genome shotgun (WGS) entry which is preliminary data.</text>
</comment>
<accession>A0ACC0TSC2</accession>
<evidence type="ECO:0000313" key="1">
    <source>
        <dbReference type="EMBL" id="KAI9436404.1"/>
    </source>
</evidence>
<evidence type="ECO:0000313" key="2">
    <source>
        <dbReference type="Proteomes" id="UP001207468"/>
    </source>
</evidence>
<gene>
    <name evidence="1" type="ORF">F5148DRAFT_1294615</name>
</gene>
<organism evidence="1 2">
    <name type="scientific">Russula earlei</name>
    <dbReference type="NCBI Taxonomy" id="71964"/>
    <lineage>
        <taxon>Eukaryota</taxon>
        <taxon>Fungi</taxon>
        <taxon>Dikarya</taxon>
        <taxon>Basidiomycota</taxon>
        <taxon>Agaricomycotina</taxon>
        <taxon>Agaricomycetes</taxon>
        <taxon>Russulales</taxon>
        <taxon>Russulaceae</taxon>
        <taxon>Russula</taxon>
    </lineage>
</organism>
<dbReference type="Proteomes" id="UP001207468">
    <property type="component" value="Unassembled WGS sequence"/>
</dbReference>
<name>A0ACC0TSC2_9AGAM</name>
<proteinExistence type="predicted"/>
<keyword evidence="2" id="KW-1185">Reference proteome</keyword>
<sequence>MLAQSFWALLVLLSFPLIRSQTTQLSLSFDTPVTLIGNNFSTSASNPVLFSLPSSSQITISLALCASASSNPPRVFVSSSGSVILGPSNADGQNLSQVTLNGLGLGNFTLQFPAAGGGGGGGILAVYGGTQSDSLEIGVSQGETPLHAPLADLPFFGDSTADQAILFSPAFLPPEPAPEPTFPNYTLPQANTALPVPPSPSSSPNLTLFFAPLDTGLTSLPQTACAIRARGVPTESGNNSQSPRVLAEQPWLRDAEGWRREWLVGPLQPLTNYSVYVIQDGTRLSRPLFFTTKSTNFSCPLVHALPYCPTTAYSVPLPQPHDGALLYDASNLPDNLTSPLLSYLTNFTTSLLTNACGRDSYSPLRTCADCQAAYRHWLCAVSLPRCAEFPQAAPTTAVPQQDGQATLGAPQIPPPALAPQPSGMPWRNAALGNASEDYAVLLPCIETCNAADRACPVSLGFRCPRAETTGPQSYGVGFIDSANGDVMGGGATHSAQDQWGNVFCNGS</sequence>
<dbReference type="EMBL" id="JAGFNK010000991">
    <property type="protein sequence ID" value="KAI9436404.1"/>
    <property type="molecule type" value="Genomic_DNA"/>
</dbReference>